<feature type="transmembrane region" description="Helical" evidence="1">
    <location>
        <begin position="264"/>
        <end position="284"/>
    </location>
</feature>
<feature type="transmembrane region" description="Helical" evidence="1">
    <location>
        <begin position="329"/>
        <end position="350"/>
    </location>
</feature>
<dbReference type="eggNOG" id="COG1729">
    <property type="taxonomic scope" value="Bacteria"/>
</dbReference>
<dbReference type="InterPro" id="IPR011990">
    <property type="entry name" value="TPR-like_helical_dom_sf"/>
</dbReference>
<keyword evidence="1" id="KW-0472">Membrane</keyword>
<dbReference type="EMBL" id="CP001804">
    <property type="protein sequence ID" value="ACY17331.1"/>
    <property type="molecule type" value="Genomic_DNA"/>
</dbReference>
<organism evidence="3 4">
    <name type="scientific">Haliangium ochraceum (strain DSM 14365 / JCM 11303 / SMP-2)</name>
    <dbReference type="NCBI Taxonomy" id="502025"/>
    <lineage>
        <taxon>Bacteria</taxon>
        <taxon>Pseudomonadati</taxon>
        <taxon>Myxococcota</taxon>
        <taxon>Polyangia</taxon>
        <taxon>Haliangiales</taxon>
        <taxon>Kofleriaceae</taxon>
        <taxon>Haliangium</taxon>
    </lineage>
</organism>
<evidence type="ECO:0000313" key="3">
    <source>
        <dbReference type="EMBL" id="ACY17331.1"/>
    </source>
</evidence>
<dbReference type="Proteomes" id="UP000001880">
    <property type="component" value="Chromosome"/>
</dbReference>
<keyword evidence="1" id="KW-0812">Transmembrane</keyword>
<name>D0LSV9_HALO1</name>
<dbReference type="Pfam" id="PF13424">
    <property type="entry name" value="TPR_12"/>
    <property type="match status" value="1"/>
</dbReference>
<dbReference type="AlphaFoldDB" id="D0LSV9"/>
<dbReference type="STRING" id="502025.Hoch_4842"/>
<dbReference type="SUPFAM" id="SSF48452">
    <property type="entry name" value="TPR-like"/>
    <property type="match status" value="1"/>
</dbReference>
<reference evidence="3 4" key="1">
    <citation type="journal article" date="2010" name="Stand. Genomic Sci.">
        <title>Complete genome sequence of Haliangium ochraceum type strain (SMP-2).</title>
        <authorList>
            <consortium name="US DOE Joint Genome Institute (JGI-PGF)"/>
            <person name="Ivanova N."/>
            <person name="Daum C."/>
            <person name="Lang E."/>
            <person name="Abt B."/>
            <person name="Kopitz M."/>
            <person name="Saunders E."/>
            <person name="Lapidus A."/>
            <person name="Lucas S."/>
            <person name="Glavina Del Rio T."/>
            <person name="Nolan M."/>
            <person name="Tice H."/>
            <person name="Copeland A."/>
            <person name="Cheng J.F."/>
            <person name="Chen F."/>
            <person name="Bruce D."/>
            <person name="Goodwin L."/>
            <person name="Pitluck S."/>
            <person name="Mavromatis K."/>
            <person name="Pati A."/>
            <person name="Mikhailova N."/>
            <person name="Chen A."/>
            <person name="Palaniappan K."/>
            <person name="Land M."/>
            <person name="Hauser L."/>
            <person name="Chang Y.J."/>
            <person name="Jeffries C.D."/>
            <person name="Detter J.C."/>
            <person name="Brettin T."/>
            <person name="Rohde M."/>
            <person name="Goker M."/>
            <person name="Bristow J."/>
            <person name="Markowitz V."/>
            <person name="Eisen J.A."/>
            <person name="Hugenholtz P."/>
            <person name="Kyrpides N.C."/>
            <person name="Klenk H.P."/>
        </authorList>
    </citation>
    <scope>NUCLEOTIDE SEQUENCE [LARGE SCALE GENOMIC DNA]</scope>
    <source>
        <strain evidence="4">DSM 14365 / CIP 107738 / JCM 11303 / AJ 13395 / SMP-2</strain>
    </source>
</reference>
<keyword evidence="2" id="KW-0732">Signal</keyword>
<sequence>MPRPEARVRQTLSRALAWLALLLTLCAGALTARAQDANAPEQRFERAAQAMAAGAHGDAAEQLVQLAEDHPEHALAAEALFSAARLSEENLADPGRALALYRALVERYPDSRTALAATRRADALAAQIGPGGDGGDALARFTEILNDYDAADEAPSLAAAEELLAAHADWVGSPRVLLWLAEVHRRAGRHRDASARYLEVAERWPEGEHALRAWRGAGDMAVRLGEFRRAQELYRHMQPQGPAEQRSLDEALRSLDIERLRTRLFALCCAALAAVFLGLLASLLHAAGGLRPGLRALRTPPTEALFMIPIAALLTAASFTGHASIGPAVALLCGVGAALSWLSGAGLDAARRRALPNRARPLVHAAAAVIAVLALSYIALHRGHLVDMILETVRFGPEV</sequence>
<dbReference type="Gene3D" id="1.25.40.10">
    <property type="entry name" value="Tetratricopeptide repeat domain"/>
    <property type="match status" value="1"/>
</dbReference>
<dbReference type="KEGG" id="hoh:Hoch_4842"/>
<dbReference type="RefSeq" id="WP_012829929.1">
    <property type="nucleotide sequence ID" value="NC_013440.1"/>
</dbReference>
<accession>D0LSV9</accession>
<feature type="transmembrane region" description="Helical" evidence="1">
    <location>
        <begin position="304"/>
        <end position="323"/>
    </location>
</feature>
<evidence type="ECO:0000256" key="1">
    <source>
        <dbReference type="SAM" id="Phobius"/>
    </source>
</evidence>
<dbReference type="InterPro" id="IPR019734">
    <property type="entry name" value="TPR_rpt"/>
</dbReference>
<keyword evidence="1" id="KW-1133">Transmembrane helix</keyword>
<feature type="signal peptide" evidence="2">
    <location>
        <begin position="1"/>
        <end position="34"/>
    </location>
</feature>
<dbReference type="HOGENOM" id="CLU_690323_0_0_7"/>
<dbReference type="Pfam" id="PF13174">
    <property type="entry name" value="TPR_6"/>
    <property type="match status" value="1"/>
</dbReference>
<evidence type="ECO:0000313" key="4">
    <source>
        <dbReference type="Proteomes" id="UP000001880"/>
    </source>
</evidence>
<protein>
    <recommendedName>
        <fullName evidence="5">Tetratricopeptide repeat protein</fullName>
    </recommendedName>
</protein>
<evidence type="ECO:0008006" key="5">
    <source>
        <dbReference type="Google" id="ProtNLM"/>
    </source>
</evidence>
<evidence type="ECO:0000256" key="2">
    <source>
        <dbReference type="SAM" id="SignalP"/>
    </source>
</evidence>
<gene>
    <name evidence="3" type="ordered locus">Hoch_4842</name>
</gene>
<feature type="chain" id="PRO_5003011625" description="Tetratricopeptide repeat protein" evidence="2">
    <location>
        <begin position="35"/>
        <end position="399"/>
    </location>
</feature>
<keyword evidence="4" id="KW-1185">Reference proteome</keyword>
<proteinExistence type="predicted"/>
<feature type="transmembrane region" description="Helical" evidence="1">
    <location>
        <begin position="362"/>
        <end position="380"/>
    </location>
</feature>